<organism evidence="2 3">
    <name type="scientific">Ilyodon furcidens</name>
    <name type="common">goldbreast splitfin</name>
    <dbReference type="NCBI Taxonomy" id="33524"/>
    <lineage>
        <taxon>Eukaryota</taxon>
        <taxon>Metazoa</taxon>
        <taxon>Chordata</taxon>
        <taxon>Craniata</taxon>
        <taxon>Vertebrata</taxon>
        <taxon>Euteleostomi</taxon>
        <taxon>Actinopterygii</taxon>
        <taxon>Neopterygii</taxon>
        <taxon>Teleostei</taxon>
        <taxon>Neoteleostei</taxon>
        <taxon>Acanthomorphata</taxon>
        <taxon>Ovalentaria</taxon>
        <taxon>Atherinomorphae</taxon>
        <taxon>Cyprinodontiformes</taxon>
        <taxon>Goodeidae</taxon>
        <taxon>Ilyodon</taxon>
    </lineage>
</organism>
<protein>
    <submittedName>
        <fullName evidence="2">Uncharacterized protein</fullName>
    </submittedName>
</protein>
<name>A0ABV0VAP2_9TELE</name>
<comment type="caution">
    <text evidence="2">The sequence shown here is derived from an EMBL/GenBank/DDBJ whole genome shotgun (WGS) entry which is preliminary data.</text>
</comment>
<evidence type="ECO:0000313" key="3">
    <source>
        <dbReference type="Proteomes" id="UP001482620"/>
    </source>
</evidence>
<gene>
    <name evidence="2" type="ORF">ILYODFUR_003361</name>
</gene>
<evidence type="ECO:0000313" key="2">
    <source>
        <dbReference type="EMBL" id="MEQ2254401.1"/>
    </source>
</evidence>
<keyword evidence="3" id="KW-1185">Reference proteome</keyword>
<feature type="compositionally biased region" description="Polar residues" evidence="1">
    <location>
        <begin position="8"/>
        <end position="20"/>
    </location>
</feature>
<sequence>MFKDRSQQSEQTQPFACSPTSKHEQYFSFTHTDTHTKYSQRHIKSEQVVLTEERRQLLRCFCPDKQVVQHSQCYQRTQADLSAIHSGLKTETNSLQVALQSLSVFIIQPVMTL</sequence>
<dbReference type="Proteomes" id="UP001482620">
    <property type="component" value="Unassembled WGS sequence"/>
</dbReference>
<proteinExistence type="predicted"/>
<reference evidence="2 3" key="1">
    <citation type="submission" date="2021-06" db="EMBL/GenBank/DDBJ databases">
        <authorList>
            <person name="Palmer J.M."/>
        </authorList>
    </citation>
    <scope>NUCLEOTIDE SEQUENCE [LARGE SCALE GENOMIC DNA]</scope>
    <source>
        <strain evidence="3">if_2019</strain>
        <tissue evidence="2">Muscle</tissue>
    </source>
</reference>
<evidence type="ECO:0000256" key="1">
    <source>
        <dbReference type="SAM" id="MobiDB-lite"/>
    </source>
</evidence>
<feature type="region of interest" description="Disordered" evidence="1">
    <location>
        <begin position="1"/>
        <end position="22"/>
    </location>
</feature>
<accession>A0ABV0VAP2</accession>
<dbReference type="EMBL" id="JAHRIQ010104441">
    <property type="protein sequence ID" value="MEQ2254401.1"/>
    <property type="molecule type" value="Genomic_DNA"/>
</dbReference>